<evidence type="ECO:0000256" key="3">
    <source>
        <dbReference type="ARBA" id="ARBA00022989"/>
    </source>
</evidence>
<protein>
    <submittedName>
        <fullName evidence="7">Uncharacterized protein LOC109462300</fullName>
    </submittedName>
</protein>
<keyword evidence="6" id="KW-1185">Reference proteome</keyword>
<organism evidence="6 7">
    <name type="scientific">Branchiostoma belcheri</name>
    <name type="common">Amphioxus</name>
    <dbReference type="NCBI Taxonomy" id="7741"/>
    <lineage>
        <taxon>Eukaryota</taxon>
        <taxon>Metazoa</taxon>
        <taxon>Chordata</taxon>
        <taxon>Cephalochordata</taxon>
        <taxon>Leptocardii</taxon>
        <taxon>Amphioxiformes</taxon>
        <taxon>Branchiostomatidae</taxon>
        <taxon>Branchiostoma</taxon>
    </lineage>
</organism>
<dbReference type="Pfam" id="PF01825">
    <property type="entry name" value="GPS"/>
    <property type="match status" value="1"/>
</dbReference>
<dbReference type="KEGG" id="bbel:109462300"/>
<comment type="subcellular location">
    <subcellularLocation>
        <location evidence="1">Membrane</location>
    </subcellularLocation>
</comment>
<dbReference type="RefSeq" id="XP_019614389.1">
    <property type="nucleotide sequence ID" value="XM_019758830.1"/>
</dbReference>
<dbReference type="OrthoDB" id="6374554at2759"/>
<name>A0A6P4XUT0_BRABE</name>
<accession>A0A6P4XUT0</accession>
<dbReference type="SMART" id="SM00303">
    <property type="entry name" value="GPS"/>
    <property type="match status" value="1"/>
</dbReference>
<feature type="compositionally biased region" description="Basic and acidic residues" evidence="5">
    <location>
        <begin position="11"/>
        <end position="20"/>
    </location>
</feature>
<keyword evidence="2" id="KW-0812">Transmembrane</keyword>
<keyword evidence="3" id="KW-1133">Transmembrane helix</keyword>
<dbReference type="GO" id="GO:0050982">
    <property type="term" value="P:detection of mechanical stimulus"/>
    <property type="evidence" value="ECO:0007669"/>
    <property type="project" value="TreeGrafter"/>
</dbReference>
<dbReference type="InterPro" id="IPR000203">
    <property type="entry name" value="GPS"/>
</dbReference>
<evidence type="ECO:0000256" key="5">
    <source>
        <dbReference type="SAM" id="MobiDB-lite"/>
    </source>
</evidence>
<dbReference type="PANTHER" id="PTHR10877">
    <property type="entry name" value="POLYCYSTIN FAMILY MEMBER"/>
    <property type="match status" value="1"/>
</dbReference>
<dbReference type="InterPro" id="IPR051223">
    <property type="entry name" value="Polycystin"/>
</dbReference>
<evidence type="ECO:0000313" key="6">
    <source>
        <dbReference type="Proteomes" id="UP000515135"/>
    </source>
</evidence>
<feature type="compositionally biased region" description="Basic and acidic residues" evidence="5">
    <location>
        <begin position="136"/>
        <end position="147"/>
    </location>
</feature>
<gene>
    <name evidence="7" type="primary">LOC109462300</name>
</gene>
<dbReference type="AlphaFoldDB" id="A0A6P4XUT0"/>
<keyword evidence="4" id="KW-0472">Membrane</keyword>
<evidence type="ECO:0000256" key="2">
    <source>
        <dbReference type="ARBA" id="ARBA00022692"/>
    </source>
</evidence>
<feature type="region of interest" description="Disordered" evidence="5">
    <location>
        <begin position="120"/>
        <end position="147"/>
    </location>
</feature>
<dbReference type="PANTHER" id="PTHR10877:SF194">
    <property type="entry name" value="LOCATION OF VULVA DEFECTIVE 1"/>
    <property type="match status" value="1"/>
</dbReference>
<dbReference type="Proteomes" id="UP000515135">
    <property type="component" value="Unplaced"/>
</dbReference>
<dbReference type="Gene3D" id="2.60.220.50">
    <property type="match status" value="1"/>
</dbReference>
<sequence>MDYLSANSEQESCKDSESSECERTKLPLALEMMYNVSSVIEDADQVEALATATDLLLRSPEKLGQHEQVTGGYIIGKLTKSFGKLSEKGVRFEDLRPAATAIVDTVSTLVEAGVQDQETLKDESHLLPPRKRKAYKEKLEKERQEKEEENWKLQEEAMSALMEHVDQIANALSNSPGVPHKPTPILTPDMSLLIKKVSRSGSGEEPDSVSLPAGKVDFPKHKALLPFTASSDVNWKITGFNDNPYVWDRSAGDIKTSVVDVSLEDAEGNEIPVNGLSEAFTIVLQNSPEMFRVGHLVNYKHYDNSTMAFRDFQALENATYGVTLTVRTAGFIREAKMYGKLGGDPNDTDHDFRMLLLWEDFDITGYDGNLTFTAFILLPVGKVNNGSGQYTLGLLIDECLSQKCNYSADIVRISCRYWDSKDGSGAWKGDGCKVSSKTTREETVCLCDHLTAFGADIVRVPTRDSVYSRSVVGQDSSMVCLDEQ</sequence>
<dbReference type="GO" id="GO:0005262">
    <property type="term" value="F:calcium channel activity"/>
    <property type="evidence" value="ECO:0007669"/>
    <property type="project" value="TreeGrafter"/>
</dbReference>
<evidence type="ECO:0000256" key="4">
    <source>
        <dbReference type="ARBA" id="ARBA00023136"/>
    </source>
</evidence>
<reference evidence="7" key="1">
    <citation type="submission" date="2025-08" db="UniProtKB">
        <authorList>
            <consortium name="RefSeq"/>
        </authorList>
    </citation>
    <scope>IDENTIFICATION</scope>
    <source>
        <tissue evidence="7">Gonad</tissue>
    </source>
</reference>
<evidence type="ECO:0000313" key="7">
    <source>
        <dbReference type="RefSeq" id="XP_019614389.1"/>
    </source>
</evidence>
<evidence type="ECO:0000256" key="1">
    <source>
        <dbReference type="ARBA" id="ARBA00004370"/>
    </source>
</evidence>
<dbReference type="InterPro" id="IPR046338">
    <property type="entry name" value="GAIN_dom_sf"/>
</dbReference>
<proteinExistence type="predicted"/>
<dbReference type="GeneID" id="109462300"/>
<feature type="region of interest" description="Disordered" evidence="5">
    <location>
        <begin position="1"/>
        <end position="20"/>
    </location>
</feature>
<dbReference type="GO" id="GO:0016020">
    <property type="term" value="C:membrane"/>
    <property type="evidence" value="ECO:0007669"/>
    <property type="project" value="UniProtKB-SubCell"/>
</dbReference>